<evidence type="ECO:0000259" key="7">
    <source>
        <dbReference type="Pfam" id="PF08281"/>
    </source>
</evidence>
<dbReference type="InterPro" id="IPR014284">
    <property type="entry name" value="RNA_pol_sigma-70_dom"/>
</dbReference>
<dbReference type="RefSeq" id="WP_193928576.1">
    <property type="nucleotide sequence ID" value="NZ_JADEYC010000018.1"/>
</dbReference>
<gene>
    <name evidence="8" type="ORF">IQ251_11905</name>
</gene>
<evidence type="ECO:0000256" key="5">
    <source>
        <dbReference type="ARBA" id="ARBA00023163"/>
    </source>
</evidence>
<dbReference type="GO" id="GO:0003677">
    <property type="term" value="F:DNA binding"/>
    <property type="evidence" value="ECO:0007669"/>
    <property type="project" value="UniProtKB-KW"/>
</dbReference>
<dbReference type="InterPro" id="IPR013324">
    <property type="entry name" value="RNA_pol_sigma_r3/r4-like"/>
</dbReference>
<accession>A0A929BBU5</accession>
<dbReference type="AlphaFoldDB" id="A0A929BBU5"/>
<protein>
    <submittedName>
        <fullName evidence="8">Sigma-70 family RNA polymerase sigma factor</fullName>
    </submittedName>
</protein>
<organism evidence="8 9">
    <name type="scientific">Saccharopolyspora montiporae</name>
    <dbReference type="NCBI Taxonomy" id="2781240"/>
    <lineage>
        <taxon>Bacteria</taxon>
        <taxon>Bacillati</taxon>
        <taxon>Actinomycetota</taxon>
        <taxon>Actinomycetes</taxon>
        <taxon>Pseudonocardiales</taxon>
        <taxon>Pseudonocardiaceae</taxon>
        <taxon>Saccharopolyspora</taxon>
    </lineage>
</organism>
<dbReference type="InterPro" id="IPR013325">
    <property type="entry name" value="RNA_pol_sigma_r2"/>
</dbReference>
<evidence type="ECO:0000256" key="1">
    <source>
        <dbReference type="ARBA" id="ARBA00010641"/>
    </source>
</evidence>
<keyword evidence="5" id="KW-0804">Transcription</keyword>
<keyword evidence="2" id="KW-0805">Transcription regulation</keyword>
<dbReference type="SUPFAM" id="SSF88659">
    <property type="entry name" value="Sigma3 and sigma4 domains of RNA polymerase sigma factors"/>
    <property type="match status" value="1"/>
</dbReference>
<dbReference type="GO" id="GO:0016987">
    <property type="term" value="F:sigma factor activity"/>
    <property type="evidence" value="ECO:0007669"/>
    <property type="project" value="UniProtKB-KW"/>
</dbReference>
<evidence type="ECO:0000259" key="6">
    <source>
        <dbReference type="Pfam" id="PF04542"/>
    </source>
</evidence>
<dbReference type="InterPro" id="IPR013249">
    <property type="entry name" value="RNA_pol_sigma70_r4_t2"/>
</dbReference>
<evidence type="ECO:0000256" key="2">
    <source>
        <dbReference type="ARBA" id="ARBA00023015"/>
    </source>
</evidence>
<dbReference type="Proteomes" id="UP000598360">
    <property type="component" value="Unassembled WGS sequence"/>
</dbReference>
<dbReference type="Pfam" id="PF04542">
    <property type="entry name" value="Sigma70_r2"/>
    <property type="match status" value="1"/>
</dbReference>
<evidence type="ECO:0000313" key="9">
    <source>
        <dbReference type="Proteomes" id="UP000598360"/>
    </source>
</evidence>
<dbReference type="Pfam" id="PF08281">
    <property type="entry name" value="Sigma70_r4_2"/>
    <property type="match status" value="1"/>
</dbReference>
<evidence type="ECO:0000256" key="3">
    <source>
        <dbReference type="ARBA" id="ARBA00023082"/>
    </source>
</evidence>
<dbReference type="SUPFAM" id="SSF88946">
    <property type="entry name" value="Sigma2 domain of RNA polymerase sigma factors"/>
    <property type="match status" value="1"/>
</dbReference>
<evidence type="ECO:0000313" key="8">
    <source>
        <dbReference type="EMBL" id="MBE9375146.1"/>
    </source>
</evidence>
<dbReference type="InterPro" id="IPR036388">
    <property type="entry name" value="WH-like_DNA-bd_sf"/>
</dbReference>
<dbReference type="NCBIfam" id="TIGR02937">
    <property type="entry name" value="sigma70-ECF"/>
    <property type="match status" value="1"/>
</dbReference>
<dbReference type="GO" id="GO:0006352">
    <property type="term" value="P:DNA-templated transcription initiation"/>
    <property type="evidence" value="ECO:0007669"/>
    <property type="project" value="InterPro"/>
</dbReference>
<sequence length="197" mass="21364">MAAGAEADLLAAVRAGSGSAYAELYRRHVAAARGTARPLAPSPADAEDLVAEAFARILSLIRRGGGPDAALRPYLLVTVRNLAAAAGNRRRRLVLTADVDDESSPQLWEPFEDVALAEFERSAAAAAFRALPRRWRRVLWCVEVEGMPLPDVAQRFGISRNSAAALSYRARKGLREAYWQAEQEPPARHGHSTPRAA</sequence>
<evidence type="ECO:0000256" key="4">
    <source>
        <dbReference type="ARBA" id="ARBA00023125"/>
    </source>
</evidence>
<dbReference type="InterPro" id="IPR007627">
    <property type="entry name" value="RNA_pol_sigma70_r2"/>
</dbReference>
<keyword evidence="4" id="KW-0238">DNA-binding</keyword>
<proteinExistence type="inferred from homology"/>
<dbReference type="PANTHER" id="PTHR43133">
    <property type="entry name" value="RNA POLYMERASE ECF-TYPE SIGMA FACTO"/>
    <property type="match status" value="1"/>
</dbReference>
<feature type="domain" description="RNA polymerase sigma factor 70 region 4 type 2" evidence="7">
    <location>
        <begin position="125"/>
        <end position="172"/>
    </location>
</feature>
<reference evidence="8" key="1">
    <citation type="submission" date="2020-10" db="EMBL/GenBank/DDBJ databases">
        <title>Diversity and distribution of actinomycetes associated with coral in the coast of Hainan.</title>
        <authorList>
            <person name="Li F."/>
        </authorList>
    </citation>
    <scope>NUCLEOTIDE SEQUENCE</scope>
    <source>
        <strain evidence="8">HNM0983</strain>
    </source>
</reference>
<comment type="caution">
    <text evidence="8">The sequence shown here is derived from an EMBL/GenBank/DDBJ whole genome shotgun (WGS) entry which is preliminary data.</text>
</comment>
<comment type="similarity">
    <text evidence="1">Belongs to the sigma-70 factor family. ECF subfamily.</text>
</comment>
<keyword evidence="3" id="KW-0731">Sigma factor</keyword>
<dbReference type="PANTHER" id="PTHR43133:SF8">
    <property type="entry name" value="RNA POLYMERASE SIGMA FACTOR HI_1459-RELATED"/>
    <property type="match status" value="1"/>
</dbReference>
<feature type="domain" description="RNA polymerase sigma-70 region 2" evidence="6">
    <location>
        <begin position="24"/>
        <end position="86"/>
    </location>
</feature>
<dbReference type="InterPro" id="IPR039425">
    <property type="entry name" value="RNA_pol_sigma-70-like"/>
</dbReference>
<name>A0A929BBU5_9PSEU</name>
<dbReference type="Gene3D" id="1.10.10.10">
    <property type="entry name" value="Winged helix-like DNA-binding domain superfamily/Winged helix DNA-binding domain"/>
    <property type="match status" value="1"/>
</dbReference>
<dbReference type="Gene3D" id="1.10.1740.10">
    <property type="match status" value="1"/>
</dbReference>
<keyword evidence="9" id="KW-1185">Reference proteome</keyword>
<dbReference type="EMBL" id="JADEYC010000018">
    <property type="protein sequence ID" value="MBE9375146.1"/>
    <property type="molecule type" value="Genomic_DNA"/>
</dbReference>